<dbReference type="Pfam" id="PF10536">
    <property type="entry name" value="PMD"/>
    <property type="match status" value="1"/>
</dbReference>
<protein>
    <recommendedName>
        <fullName evidence="7">Aminotransferase-like plant mobile domain-containing protein</fullName>
    </recommendedName>
</protein>
<dbReference type="PANTHER" id="PTHR31471">
    <property type="entry name" value="OS02G0116800 PROTEIN"/>
    <property type="match status" value="1"/>
</dbReference>
<accession>A0A5N6LCY0</accession>
<evidence type="ECO:0000256" key="2">
    <source>
        <dbReference type="SAM" id="MobiDB-lite"/>
    </source>
</evidence>
<evidence type="ECO:0000259" key="4">
    <source>
        <dbReference type="Pfam" id="PF10536"/>
    </source>
</evidence>
<sequence length="445" mass="51387">MSKPKAYLQIEVFFILKFITCIYQEQIQNQFHLESHMENMIKQMRVKFSGLDEEIHEKETSNVRGQKSPTQKITGSFKGDSRRFQNWYRGQSSRELTYDYDSDYTKSDEFRTAVAAAVFAIVSVQERRGAKQRREGSLSKPKRKHEDGMVSVTRKIRERIPSSASNKMKNKEDDHTIPISTPSLLSKKLSELQEKLPQRANSPAKTERKPESGLASSSSDTKPTDQPTFQETNQGVQRVSELRPDDIKAEVYEKTEMERIKERHEKLNAKILEWEKEKKAKAKKKLSRNKDNETEKKRAGALQNYKSEMELIDQIAEGARSQAEENRRKEVMKRNLSHLAAPPIRFQEKCDVAAFHYLESWVARSPDREWRPETHTFHLPIDEVTITLQDVNILWGLPIEGRAISGSEQSMSISYRILRCHTLLGLTPTENDLKGNAIKLSALHK</sequence>
<reference evidence="5 6" key="1">
    <citation type="submission" date="2019-05" db="EMBL/GenBank/DDBJ databases">
        <title>Mikania micrantha, genome provides insights into the molecular mechanism of rapid growth.</title>
        <authorList>
            <person name="Liu B."/>
        </authorList>
    </citation>
    <scope>NUCLEOTIDE SEQUENCE [LARGE SCALE GENOMIC DNA]</scope>
    <source>
        <strain evidence="5">NLD-2019</strain>
        <tissue evidence="5">Leaf</tissue>
    </source>
</reference>
<feature type="region of interest" description="Disordered" evidence="2">
    <location>
        <begin position="126"/>
        <end position="181"/>
    </location>
</feature>
<dbReference type="OrthoDB" id="1879425at2759"/>
<evidence type="ECO:0000259" key="3">
    <source>
        <dbReference type="Pfam" id="PF03763"/>
    </source>
</evidence>
<dbReference type="EMBL" id="SZYD01001610">
    <property type="protein sequence ID" value="KAD0520633.1"/>
    <property type="molecule type" value="Genomic_DNA"/>
</dbReference>
<feature type="compositionally biased region" description="Polar residues" evidence="2">
    <location>
        <begin position="214"/>
        <end position="237"/>
    </location>
</feature>
<feature type="region of interest" description="Disordered" evidence="2">
    <location>
        <begin position="196"/>
        <end position="242"/>
    </location>
</feature>
<feature type="compositionally biased region" description="Basic and acidic residues" evidence="2">
    <location>
        <begin position="126"/>
        <end position="137"/>
    </location>
</feature>
<dbReference type="InterPro" id="IPR019557">
    <property type="entry name" value="AminoTfrase-like_pln_mobile"/>
</dbReference>
<keyword evidence="6" id="KW-1185">Reference proteome</keyword>
<dbReference type="AlphaFoldDB" id="A0A5N6LCY0"/>
<dbReference type="InterPro" id="IPR005516">
    <property type="entry name" value="Remorin_C"/>
</dbReference>
<name>A0A5N6LCY0_9ASTR</name>
<dbReference type="Pfam" id="PF03763">
    <property type="entry name" value="Remorin_C"/>
    <property type="match status" value="1"/>
</dbReference>
<evidence type="ECO:0000256" key="1">
    <source>
        <dbReference type="ARBA" id="ARBA00005711"/>
    </source>
</evidence>
<comment type="similarity">
    <text evidence="1">Belongs to the remorin family.</text>
</comment>
<feature type="region of interest" description="Disordered" evidence="2">
    <location>
        <begin position="278"/>
        <end position="298"/>
    </location>
</feature>
<evidence type="ECO:0000313" key="5">
    <source>
        <dbReference type="EMBL" id="KAD0520633.1"/>
    </source>
</evidence>
<evidence type="ECO:0008006" key="7">
    <source>
        <dbReference type="Google" id="ProtNLM"/>
    </source>
</evidence>
<comment type="caution">
    <text evidence="5">The sequence shown here is derived from an EMBL/GenBank/DDBJ whole genome shotgun (WGS) entry which is preliminary data.</text>
</comment>
<gene>
    <name evidence="5" type="ORF">E3N88_44135</name>
</gene>
<feature type="domain" description="Remorin C-terminal" evidence="3">
    <location>
        <begin position="248"/>
        <end position="333"/>
    </location>
</feature>
<dbReference type="Proteomes" id="UP000326396">
    <property type="component" value="Unassembled WGS sequence"/>
</dbReference>
<feature type="domain" description="Aminotransferase-like plant mobile" evidence="4">
    <location>
        <begin position="369"/>
        <end position="443"/>
    </location>
</feature>
<organism evidence="5 6">
    <name type="scientific">Mikania micrantha</name>
    <name type="common">bitter vine</name>
    <dbReference type="NCBI Taxonomy" id="192012"/>
    <lineage>
        <taxon>Eukaryota</taxon>
        <taxon>Viridiplantae</taxon>
        <taxon>Streptophyta</taxon>
        <taxon>Embryophyta</taxon>
        <taxon>Tracheophyta</taxon>
        <taxon>Spermatophyta</taxon>
        <taxon>Magnoliopsida</taxon>
        <taxon>eudicotyledons</taxon>
        <taxon>Gunneridae</taxon>
        <taxon>Pentapetalae</taxon>
        <taxon>asterids</taxon>
        <taxon>campanulids</taxon>
        <taxon>Asterales</taxon>
        <taxon>Asteraceae</taxon>
        <taxon>Asteroideae</taxon>
        <taxon>Heliantheae alliance</taxon>
        <taxon>Eupatorieae</taxon>
        <taxon>Mikania</taxon>
    </lineage>
</organism>
<dbReference type="PANTHER" id="PTHR31471:SF51">
    <property type="entry name" value="REMORIN FAMILY PROTEIN"/>
    <property type="match status" value="1"/>
</dbReference>
<feature type="compositionally biased region" description="Basic and acidic residues" evidence="2">
    <location>
        <begin position="288"/>
        <end position="298"/>
    </location>
</feature>
<evidence type="ECO:0000313" key="6">
    <source>
        <dbReference type="Proteomes" id="UP000326396"/>
    </source>
</evidence>
<proteinExistence type="inferred from homology"/>